<name>C7GAT6_9FIRM</name>
<dbReference type="Proteomes" id="UP000004828">
    <property type="component" value="Unassembled WGS sequence"/>
</dbReference>
<evidence type="ECO:0000313" key="2">
    <source>
        <dbReference type="Proteomes" id="UP000004828"/>
    </source>
</evidence>
<evidence type="ECO:0000313" key="1">
    <source>
        <dbReference type="EMBL" id="EEV01104.1"/>
    </source>
</evidence>
<protein>
    <submittedName>
        <fullName evidence="1">Uncharacterized protein</fullName>
    </submittedName>
</protein>
<accession>C7GAT6</accession>
<sequence>MRQRLYHARLQPHASKMHLKWAVIVTAHTVCVNSNRWASKAEF</sequence>
<reference evidence="1 2" key="1">
    <citation type="submission" date="2009-08" db="EMBL/GenBank/DDBJ databases">
        <authorList>
            <person name="Weinstock G."/>
            <person name="Sodergren E."/>
            <person name="Clifton S."/>
            <person name="Fulton L."/>
            <person name="Fulton B."/>
            <person name="Courtney L."/>
            <person name="Fronick C."/>
            <person name="Harrison M."/>
            <person name="Strong C."/>
            <person name="Farmer C."/>
            <person name="Delahaunty K."/>
            <person name="Markovic C."/>
            <person name="Hall O."/>
            <person name="Minx P."/>
            <person name="Tomlinson C."/>
            <person name="Mitreva M."/>
            <person name="Nelson J."/>
            <person name="Hou S."/>
            <person name="Wollam A."/>
            <person name="Pepin K.H."/>
            <person name="Johnson M."/>
            <person name="Bhonagiri V."/>
            <person name="Nash W.E."/>
            <person name="Warren W."/>
            <person name="Chinwalla A."/>
            <person name="Mardis E.R."/>
            <person name="Wilson R.K."/>
        </authorList>
    </citation>
    <scope>NUCLEOTIDE SEQUENCE [LARGE SCALE GENOMIC DNA]</scope>
    <source>
        <strain evidence="1 2">L1-82</strain>
    </source>
</reference>
<gene>
    <name evidence="1" type="ORF">ROSINTL182_07016</name>
</gene>
<dbReference type="HOGENOM" id="CLU_3239052_0_0_9"/>
<dbReference type="EMBL" id="ABYJ02000094">
    <property type="protein sequence ID" value="EEV01104.1"/>
    <property type="molecule type" value="Genomic_DNA"/>
</dbReference>
<dbReference type="AlphaFoldDB" id="C7GAT6"/>
<comment type="caution">
    <text evidence="1">The sequence shown here is derived from an EMBL/GenBank/DDBJ whole genome shotgun (WGS) entry which is preliminary data.</text>
</comment>
<proteinExistence type="predicted"/>
<organism evidence="1 2">
    <name type="scientific">Roseburia intestinalis L1-82</name>
    <dbReference type="NCBI Taxonomy" id="536231"/>
    <lineage>
        <taxon>Bacteria</taxon>
        <taxon>Bacillati</taxon>
        <taxon>Bacillota</taxon>
        <taxon>Clostridia</taxon>
        <taxon>Lachnospirales</taxon>
        <taxon>Lachnospiraceae</taxon>
        <taxon>Roseburia</taxon>
    </lineage>
</organism>